<dbReference type="Gene3D" id="2.170.120.40">
    <property type="entry name" value="YbbR-like domain"/>
    <property type="match status" value="1"/>
</dbReference>
<protein>
    <submittedName>
        <fullName evidence="1">YbbR-like protein</fullName>
    </submittedName>
</protein>
<keyword evidence="2" id="KW-1185">Reference proteome</keyword>
<proteinExistence type="predicted"/>
<accession>A0A1M7TQI2</accession>
<dbReference type="AlphaFoldDB" id="A0A1M7TQI2"/>
<dbReference type="InterPro" id="IPR012505">
    <property type="entry name" value="YbbR"/>
</dbReference>
<dbReference type="InterPro" id="IPR053154">
    <property type="entry name" value="c-di-AMP_regulator"/>
</dbReference>
<dbReference type="RefSeq" id="WP_072698031.1">
    <property type="nucleotide sequence ID" value="NZ_FRDI01000019.1"/>
</dbReference>
<gene>
    <name evidence="1" type="ORF">SAMN02745728_02371</name>
</gene>
<evidence type="ECO:0000313" key="1">
    <source>
        <dbReference type="EMBL" id="SHN73001.1"/>
    </source>
</evidence>
<name>A0A1M7TQI2_9BACT</name>
<dbReference type="Gene3D" id="2.170.120.30">
    <property type="match status" value="1"/>
</dbReference>
<dbReference type="PANTHER" id="PTHR37804">
    <property type="entry name" value="CDAA REGULATORY PROTEIN CDAR"/>
    <property type="match status" value="1"/>
</dbReference>
<dbReference type="PANTHER" id="PTHR37804:SF1">
    <property type="entry name" value="CDAA REGULATORY PROTEIN CDAR"/>
    <property type="match status" value="1"/>
</dbReference>
<dbReference type="Proteomes" id="UP000186469">
    <property type="component" value="Unassembled WGS sequence"/>
</dbReference>
<dbReference type="STRING" id="1121455.SAMN02745728_02371"/>
<reference evidence="1 2" key="1">
    <citation type="submission" date="2016-12" db="EMBL/GenBank/DDBJ databases">
        <authorList>
            <person name="Song W.-J."/>
            <person name="Kurnit D.M."/>
        </authorList>
    </citation>
    <scope>NUCLEOTIDE SEQUENCE [LARGE SCALE GENOMIC DNA]</scope>
    <source>
        <strain evidence="1 2">DSM 11393</strain>
    </source>
</reference>
<evidence type="ECO:0000313" key="2">
    <source>
        <dbReference type="Proteomes" id="UP000186469"/>
    </source>
</evidence>
<sequence length="317" mass="35407">MKITRRQAIDLFIAFILALSAWFIVNGQEKIDTWVDVGVEFKGIPPELFVSDGMINNVNVRVRGTRGRIAAITSQHLYFTVDLKGIVKGVNIIHIDQNVLPLKGALEIVDITPSTIELNADIIKKVERKLVVQEYGELPDGLVLDSLSFTPETVTLVGPENILEGIKDVKVPIQLDSLKTASSFSVIRNPVVPPSVEITPKQVSANFVLKFLEKEVSFSVKPVIKMPTNLTGNIKQKSIKITLSMPEIYKKADELEEIEAILDLSEKDNLLPNTSVATDVVLRNVPEWAKIVEIEPKKIFVFIKERKPENETFSEDL</sequence>
<dbReference type="EMBL" id="FRDI01000019">
    <property type="protein sequence ID" value="SHN73001.1"/>
    <property type="molecule type" value="Genomic_DNA"/>
</dbReference>
<organism evidence="1 2">
    <name type="scientific">Desulfovibrio litoralis DSM 11393</name>
    <dbReference type="NCBI Taxonomy" id="1121455"/>
    <lineage>
        <taxon>Bacteria</taxon>
        <taxon>Pseudomonadati</taxon>
        <taxon>Thermodesulfobacteriota</taxon>
        <taxon>Desulfovibrionia</taxon>
        <taxon>Desulfovibrionales</taxon>
        <taxon>Desulfovibrionaceae</taxon>
        <taxon>Desulfovibrio</taxon>
    </lineage>
</organism>
<dbReference type="Pfam" id="PF07949">
    <property type="entry name" value="YbbR"/>
    <property type="match status" value="2"/>
</dbReference>
<dbReference type="OrthoDB" id="128578at2"/>